<comment type="cofactor">
    <cofactor evidence="1 6">
        <name>Zn(2+)</name>
        <dbReference type="ChEBI" id="CHEBI:29105"/>
    </cofactor>
</comment>
<dbReference type="PANTHER" id="PTHR43880">
    <property type="entry name" value="ALCOHOL DEHYDROGENASE"/>
    <property type="match status" value="1"/>
</dbReference>
<evidence type="ECO:0000256" key="4">
    <source>
        <dbReference type="ARBA" id="ARBA00023002"/>
    </source>
</evidence>
<evidence type="ECO:0000256" key="2">
    <source>
        <dbReference type="ARBA" id="ARBA00022723"/>
    </source>
</evidence>
<evidence type="ECO:0000256" key="6">
    <source>
        <dbReference type="RuleBase" id="RU361277"/>
    </source>
</evidence>
<dbReference type="STRING" id="1292034.OR37_02005"/>
<dbReference type="GO" id="GO:0005829">
    <property type="term" value="C:cytosol"/>
    <property type="evidence" value="ECO:0007669"/>
    <property type="project" value="TreeGrafter"/>
</dbReference>
<protein>
    <submittedName>
        <fullName evidence="8">Zn-dependent alcohol dehydrogenase, class III</fullName>
    </submittedName>
</protein>
<name>R0E9R8_CAUVI</name>
<dbReference type="GO" id="GO:0008270">
    <property type="term" value="F:zinc ion binding"/>
    <property type="evidence" value="ECO:0007669"/>
    <property type="project" value="InterPro"/>
</dbReference>
<dbReference type="InterPro" id="IPR020843">
    <property type="entry name" value="ER"/>
</dbReference>
<dbReference type="Proteomes" id="UP000013063">
    <property type="component" value="Unassembled WGS sequence"/>
</dbReference>
<dbReference type="FunFam" id="3.40.50.720:FF:000003">
    <property type="entry name" value="S-(hydroxymethyl)glutathione dehydrogenase"/>
    <property type="match status" value="1"/>
</dbReference>
<dbReference type="PROSITE" id="PS00059">
    <property type="entry name" value="ADH_ZINC"/>
    <property type="match status" value="1"/>
</dbReference>
<dbReference type="EMBL" id="APMP01000009">
    <property type="protein sequence ID" value="ENZ82193.1"/>
    <property type="molecule type" value="Genomic_DNA"/>
</dbReference>
<proteinExistence type="inferred from homology"/>
<dbReference type="PANTHER" id="PTHR43880:SF12">
    <property type="entry name" value="ALCOHOL DEHYDROGENASE CLASS-3"/>
    <property type="match status" value="1"/>
</dbReference>
<dbReference type="GO" id="GO:0046294">
    <property type="term" value="P:formaldehyde catabolic process"/>
    <property type="evidence" value="ECO:0007669"/>
    <property type="project" value="TreeGrafter"/>
</dbReference>
<reference evidence="8 9" key="1">
    <citation type="journal article" date="2013" name="Genome Announc.">
        <title>Draft Genome Sequence for Caulobacter sp. Strain OR37, a Bacterium Tolerant to Heavy Metals.</title>
        <authorList>
            <person name="Utturkar S.M."/>
            <person name="Bollmann A."/>
            <person name="Brzoska R.M."/>
            <person name="Klingeman D.M."/>
            <person name="Epstein S.E."/>
            <person name="Palumbo A.V."/>
            <person name="Brown S.D."/>
        </authorList>
    </citation>
    <scope>NUCLEOTIDE SEQUENCE [LARGE SCALE GENOMIC DNA]</scope>
    <source>
        <strain evidence="8 9">OR37</strain>
    </source>
</reference>
<sequence>MPMKIKAAVFHGPNQPLTIETLELDDPGPGEVLVKIKATGLCHTDLHIIEGHQPQPVPAVLGHESAGVVVAVGPDVSDLREGDHVVPFLLPECGVCPNCQSGKTNICLKIGERTGTDFSRLSRNGQRIHTFVGMGTFADHMVIAADRVAKVSEHASFEGACYASCGGATGIGSVRRHDVDREALVAVFGLGGVGLNVVQGAALAGAQVIIGVDTNDAKEAVARKLGLTHFINPDKVESVAAEIMAITVMGATHSFECIGAPAVMREAIAATNAFYGRCTIIGVAPSGSELTTPVQQLSMGKTVGGLLMGGVKARSGLPSLVSEYAEGRVNFDDLISHRLKLDEINEGFAMMKQGLSTRTVILFD</sequence>
<feature type="domain" description="Enoyl reductase (ER)" evidence="7">
    <location>
        <begin position="12"/>
        <end position="362"/>
    </location>
</feature>
<dbReference type="InterPro" id="IPR011032">
    <property type="entry name" value="GroES-like_sf"/>
</dbReference>
<dbReference type="GO" id="GO:0051903">
    <property type="term" value="F:S-(hydroxymethyl)glutathione dehydrogenase [NAD(P)+] activity"/>
    <property type="evidence" value="ECO:0007669"/>
    <property type="project" value="TreeGrafter"/>
</dbReference>
<dbReference type="InterPro" id="IPR002328">
    <property type="entry name" value="ADH_Zn_CS"/>
</dbReference>
<keyword evidence="9" id="KW-1185">Reference proteome</keyword>
<dbReference type="PATRIC" id="fig|1292034.3.peg.1992"/>
<dbReference type="InterPro" id="IPR036291">
    <property type="entry name" value="NAD(P)-bd_dom_sf"/>
</dbReference>
<dbReference type="InterPro" id="IPR013149">
    <property type="entry name" value="ADH-like_C"/>
</dbReference>
<dbReference type="SUPFAM" id="SSF51735">
    <property type="entry name" value="NAD(P)-binding Rossmann-fold domains"/>
    <property type="match status" value="1"/>
</dbReference>
<evidence type="ECO:0000256" key="5">
    <source>
        <dbReference type="ARBA" id="ARBA00023027"/>
    </source>
</evidence>
<dbReference type="Gene3D" id="3.90.180.10">
    <property type="entry name" value="Medium-chain alcohol dehydrogenases, catalytic domain"/>
    <property type="match status" value="1"/>
</dbReference>
<gene>
    <name evidence="8" type="ORF">OR37_02005</name>
</gene>
<keyword evidence="2 6" id="KW-0479">Metal-binding</keyword>
<keyword evidence="4" id="KW-0560">Oxidoreductase</keyword>
<dbReference type="eggNOG" id="COG1062">
    <property type="taxonomic scope" value="Bacteria"/>
</dbReference>
<comment type="similarity">
    <text evidence="6">Belongs to the zinc-containing alcohol dehydrogenase family.</text>
</comment>
<dbReference type="Pfam" id="PF00107">
    <property type="entry name" value="ADH_zinc_N"/>
    <property type="match status" value="1"/>
</dbReference>
<dbReference type="InterPro" id="IPR013154">
    <property type="entry name" value="ADH-like_N"/>
</dbReference>
<dbReference type="AlphaFoldDB" id="R0E9R8"/>
<evidence type="ECO:0000313" key="8">
    <source>
        <dbReference type="EMBL" id="ENZ82193.1"/>
    </source>
</evidence>
<dbReference type="RefSeq" id="WP_004618845.1">
    <property type="nucleotide sequence ID" value="NZ_APMP01000009.1"/>
</dbReference>
<dbReference type="Pfam" id="PF08240">
    <property type="entry name" value="ADH_N"/>
    <property type="match status" value="1"/>
</dbReference>
<dbReference type="SMART" id="SM00829">
    <property type="entry name" value="PKS_ER"/>
    <property type="match status" value="1"/>
</dbReference>
<dbReference type="SUPFAM" id="SSF50129">
    <property type="entry name" value="GroES-like"/>
    <property type="match status" value="2"/>
</dbReference>
<evidence type="ECO:0000256" key="3">
    <source>
        <dbReference type="ARBA" id="ARBA00022833"/>
    </source>
</evidence>
<keyword evidence="3 6" id="KW-0862">Zinc</keyword>
<dbReference type="OrthoDB" id="9770544at2"/>
<evidence type="ECO:0000259" key="7">
    <source>
        <dbReference type="SMART" id="SM00829"/>
    </source>
</evidence>
<organism evidence="8 9">
    <name type="scientific">Caulobacter vibrioides OR37</name>
    <dbReference type="NCBI Taxonomy" id="1292034"/>
    <lineage>
        <taxon>Bacteria</taxon>
        <taxon>Pseudomonadati</taxon>
        <taxon>Pseudomonadota</taxon>
        <taxon>Alphaproteobacteria</taxon>
        <taxon>Caulobacterales</taxon>
        <taxon>Caulobacteraceae</taxon>
        <taxon>Caulobacter</taxon>
    </lineage>
</organism>
<dbReference type="Gene3D" id="3.40.50.720">
    <property type="entry name" value="NAD(P)-binding Rossmann-like Domain"/>
    <property type="match status" value="1"/>
</dbReference>
<evidence type="ECO:0000256" key="1">
    <source>
        <dbReference type="ARBA" id="ARBA00001947"/>
    </source>
</evidence>
<evidence type="ECO:0000313" key="9">
    <source>
        <dbReference type="Proteomes" id="UP000013063"/>
    </source>
</evidence>
<accession>R0E9R8</accession>
<keyword evidence="5" id="KW-0520">NAD</keyword>
<comment type="caution">
    <text evidence="8">The sequence shown here is derived from an EMBL/GenBank/DDBJ whole genome shotgun (WGS) entry which is preliminary data.</text>
</comment>